<dbReference type="InterPro" id="IPR029063">
    <property type="entry name" value="SAM-dependent_MTases_sf"/>
</dbReference>
<dbReference type="RefSeq" id="WP_116651965.1">
    <property type="nucleotide sequence ID" value="NZ_QUZK01000052.1"/>
</dbReference>
<dbReference type="OrthoDB" id="9793351at2"/>
<sequence>MKPSILLGTATIPDTNKQMMLYQHEVKFSITIPGRGELMNSRVNGSEKALAELTCERIKGRKNARLLIGGLGMGFTLASALEASGPDAEVVVAELVPEVVDWNRDFMGEPAGHPLSDERTTVYIGDVSDLIKKPESGFDAIMMDVDNGPEALIRRENDWIYSAAGLSAIAKSLRPGGVLSVWSAGPDRLFVKRMKEAGFRVDERVVRPHRKGKGARHFIWFGTKHS</sequence>
<dbReference type="Pfam" id="PF01564">
    <property type="entry name" value="Spermine_synth"/>
    <property type="match status" value="1"/>
</dbReference>
<protein>
    <recommendedName>
        <fullName evidence="4">Spermidine synthase</fullName>
    </recommendedName>
</protein>
<keyword evidence="1" id="KW-0620">Polyamine biosynthesis</keyword>
<dbReference type="PANTHER" id="PTHR43317">
    <property type="entry name" value="THERMOSPERMINE SYNTHASE ACAULIS5"/>
    <property type="match status" value="1"/>
</dbReference>
<evidence type="ECO:0000313" key="3">
    <source>
        <dbReference type="Proteomes" id="UP000260351"/>
    </source>
</evidence>
<evidence type="ECO:0000256" key="1">
    <source>
        <dbReference type="ARBA" id="ARBA00023115"/>
    </source>
</evidence>
<dbReference type="PANTHER" id="PTHR43317:SF3">
    <property type="entry name" value="BLR2883 PROTEIN"/>
    <property type="match status" value="1"/>
</dbReference>
<dbReference type="SUPFAM" id="SSF53335">
    <property type="entry name" value="S-adenosyl-L-methionine-dependent methyltransferases"/>
    <property type="match status" value="1"/>
</dbReference>
<keyword evidence="3" id="KW-1185">Reference proteome</keyword>
<evidence type="ECO:0000313" key="2">
    <source>
        <dbReference type="EMBL" id="RFF29159.1"/>
    </source>
</evidence>
<organism evidence="2 3">
    <name type="scientific">Wenzhouxiangella sediminis</name>
    <dbReference type="NCBI Taxonomy" id="1792836"/>
    <lineage>
        <taxon>Bacteria</taxon>
        <taxon>Pseudomonadati</taxon>
        <taxon>Pseudomonadota</taxon>
        <taxon>Gammaproteobacteria</taxon>
        <taxon>Chromatiales</taxon>
        <taxon>Wenzhouxiangellaceae</taxon>
        <taxon>Wenzhouxiangella</taxon>
    </lineage>
</organism>
<dbReference type="AlphaFoldDB" id="A0A3E1K573"/>
<gene>
    <name evidence="2" type="ORF">DZC52_15015</name>
</gene>
<proteinExistence type="predicted"/>
<comment type="caution">
    <text evidence="2">The sequence shown here is derived from an EMBL/GenBank/DDBJ whole genome shotgun (WGS) entry which is preliminary data.</text>
</comment>
<reference evidence="2 3" key="1">
    <citation type="submission" date="2018-08" db="EMBL/GenBank/DDBJ databases">
        <title>Wenzhouxiangella salilacus sp. nov., a novel bacterium isolated from a saline lake in Xinjiang Province, China.</title>
        <authorList>
            <person name="Han S."/>
        </authorList>
    </citation>
    <scope>NUCLEOTIDE SEQUENCE [LARGE SCALE GENOMIC DNA]</scope>
    <source>
        <strain evidence="2 3">XDB06</strain>
    </source>
</reference>
<dbReference type="Gene3D" id="3.40.50.150">
    <property type="entry name" value="Vaccinia Virus protein VP39"/>
    <property type="match status" value="1"/>
</dbReference>
<dbReference type="GO" id="GO:0006596">
    <property type="term" value="P:polyamine biosynthetic process"/>
    <property type="evidence" value="ECO:0007669"/>
    <property type="project" value="UniProtKB-KW"/>
</dbReference>
<dbReference type="Proteomes" id="UP000260351">
    <property type="component" value="Unassembled WGS sequence"/>
</dbReference>
<dbReference type="EMBL" id="QUZK01000052">
    <property type="protein sequence ID" value="RFF29159.1"/>
    <property type="molecule type" value="Genomic_DNA"/>
</dbReference>
<name>A0A3E1K573_9GAMM</name>
<dbReference type="CDD" id="cd02440">
    <property type="entry name" value="AdoMet_MTases"/>
    <property type="match status" value="1"/>
</dbReference>
<accession>A0A3E1K573</accession>
<evidence type="ECO:0008006" key="4">
    <source>
        <dbReference type="Google" id="ProtNLM"/>
    </source>
</evidence>